<evidence type="ECO:0000313" key="1">
    <source>
        <dbReference type="EMBL" id="NBL64753.1"/>
    </source>
</evidence>
<gene>
    <name evidence="1" type="ORF">GV828_06005</name>
</gene>
<comment type="caution">
    <text evidence="1">The sequence shown here is derived from an EMBL/GenBank/DDBJ whole genome shotgun (WGS) entry which is preliminary data.</text>
</comment>
<keyword evidence="2" id="KW-1185">Reference proteome</keyword>
<evidence type="ECO:0000313" key="2">
    <source>
        <dbReference type="Proteomes" id="UP000798602"/>
    </source>
</evidence>
<reference evidence="2" key="1">
    <citation type="submission" date="2020-01" db="EMBL/GenBank/DDBJ databases">
        <title>Sphingomonas sp. strain CSW-10.</title>
        <authorList>
            <person name="Chen W.-M."/>
        </authorList>
    </citation>
    <scope>NUCLEOTIDE SEQUENCE [LARGE SCALE GENOMIC DNA]</scope>
    <source>
        <strain evidence="2">NST-5</strain>
    </source>
</reference>
<organism evidence="1 2">
    <name type="scientific">Flavobacterium ichthyis</name>
    <dbReference type="NCBI Taxonomy" id="2698827"/>
    <lineage>
        <taxon>Bacteria</taxon>
        <taxon>Pseudomonadati</taxon>
        <taxon>Bacteroidota</taxon>
        <taxon>Flavobacteriia</taxon>
        <taxon>Flavobacteriales</taxon>
        <taxon>Flavobacteriaceae</taxon>
        <taxon>Flavobacterium</taxon>
    </lineage>
</organism>
<proteinExistence type="predicted"/>
<accession>A0ABW9ZDB0</accession>
<name>A0ABW9ZDB0_9FLAO</name>
<sequence length="241" mass="27818">MKKFNWTNIRLLVIFGVAIFLFSFSGKRNENRKILKTKVEFVSENNPFLTKESVNKLLIEKNRGRLGFKKVELDLSNLEKKLNSHNMIKKTEVYVSVDGVLKAVVEQKTPVARVFNDNSSFYVDYQGGRMPVSDNFSARVPLISGALHELKNEKITRVLQTIHDDDFLQKNIIGVNILPSGNLKMSSRNFNYVIDFGKPINIEKKFKNYKAFFQRAVQDTLIKNYKTVNLKFTQQVVCTKN</sequence>
<dbReference type="GO" id="GO:0051301">
    <property type="term" value="P:cell division"/>
    <property type="evidence" value="ECO:0007669"/>
    <property type="project" value="UniProtKB-KW"/>
</dbReference>
<dbReference type="RefSeq" id="WP_166536582.1">
    <property type="nucleotide sequence ID" value="NZ_JAABLM010000006.1"/>
</dbReference>
<dbReference type="Proteomes" id="UP000798602">
    <property type="component" value="Unassembled WGS sequence"/>
</dbReference>
<keyword evidence="1" id="KW-0131">Cell cycle</keyword>
<dbReference type="EMBL" id="JAABLM010000006">
    <property type="protein sequence ID" value="NBL64753.1"/>
    <property type="molecule type" value="Genomic_DNA"/>
</dbReference>
<keyword evidence="1" id="KW-0132">Cell division</keyword>
<protein>
    <submittedName>
        <fullName evidence="1">Cell division protein FtsQ</fullName>
    </submittedName>
</protein>